<evidence type="ECO:0000313" key="1">
    <source>
        <dbReference type="EMBL" id="STO22397.1"/>
    </source>
</evidence>
<keyword evidence="2" id="KW-1185">Reference proteome</keyword>
<protein>
    <submittedName>
        <fullName evidence="1">Uncharacterized protein</fullName>
    </submittedName>
</protein>
<sequence>MSFTKELPLFTDESGYKGAGHCRRPSIYLVEEIQFLLGKWGQHLDVLQSLLETIK</sequence>
<proteinExistence type="predicted"/>
<dbReference type="EMBL" id="UGGT01000001">
    <property type="protein sequence ID" value="STO22397.1"/>
    <property type="molecule type" value="Genomic_DNA"/>
</dbReference>
<reference evidence="1 2" key="1">
    <citation type="submission" date="2018-06" db="EMBL/GenBank/DDBJ databases">
        <authorList>
            <consortium name="Pathogen Informatics"/>
            <person name="Doyle S."/>
        </authorList>
    </citation>
    <scope>NUCLEOTIDE SEQUENCE [LARGE SCALE GENOMIC DNA]</scope>
    <source>
        <strain evidence="1 2">NCTC11370</strain>
    </source>
</reference>
<name>A0A377GC57_9GAMM</name>
<dbReference type="Proteomes" id="UP000254554">
    <property type="component" value="Unassembled WGS sequence"/>
</dbReference>
<gene>
    <name evidence="1" type="ORF">NCTC11370_02484</name>
</gene>
<evidence type="ECO:0000313" key="2">
    <source>
        <dbReference type="Proteomes" id="UP000254554"/>
    </source>
</evidence>
<accession>A0A377GC57</accession>
<dbReference type="AlphaFoldDB" id="A0A377GC57"/>
<dbReference type="STRING" id="1094715.GCA_000236165_02328"/>
<organism evidence="1 2">
    <name type="scientific">Fluoribacter dumoffii</name>
    <dbReference type="NCBI Taxonomy" id="463"/>
    <lineage>
        <taxon>Bacteria</taxon>
        <taxon>Pseudomonadati</taxon>
        <taxon>Pseudomonadota</taxon>
        <taxon>Gammaproteobacteria</taxon>
        <taxon>Legionellales</taxon>
        <taxon>Legionellaceae</taxon>
        <taxon>Fluoribacter</taxon>
    </lineage>
</organism>
<dbReference type="GeneID" id="93294468"/>
<dbReference type="RefSeq" id="WP_019350132.1">
    <property type="nucleotide sequence ID" value="NZ_JAPHOO010000001.1"/>
</dbReference>